<dbReference type="NCBIfam" id="NF002325">
    <property type="entry name" value="PRK01278.1"/>
    <property type="match status" value="1"/>
</dbReference>
<dbReference type="Gene3D" id="3.90.1150.10">
    <property type="entry name" value="Aspartate Aminotransferase, domain 1"/>
    <property type="match status" value="1"/>
</dbReference>
<evidence type="ECO:0000256" key="5">
    <source>
        <dbReference type="ARBA" id="ARBA00012919"/>
    </source>
</evidence>
<dbReference type="PROSITE" id="PS00600">
    <property type="entry name" value="AA_TRANSFER_CLASS_3"/>
    <property type="match status" value="1"/>
</dbReference>
<keyword evidence="6" id="KW-0032">Aminotransferase</keyword>
<comment type="pathway">
    <text evidence="3">Amino-acid biosynthesis; L-arginine biosynthesis; N(2)-acetyl-L-ornithine from L-glutamate: step 4/4.</text>
</comment>
<evidence type="ECO:0000256" key="6">
    <source>
        <dbReference type="ARBA" id="ARBA00022576"/>
    </source>
</evidence>
<dbReference type="EMBL" id="CAJVPY010013632">
    <property type="protein sequence ID" value="CAG8741807.1"/>
    <property type="molecule type" value="Genomic_DNA"/>
</dbReference>
<feature type="compositionally biased region" description="Acidic residues" evidence="10">
    <location>
        <begin position="45"/>
        <end position="75"/>
    </location>
</feature>
<evidence type="ECO:0000256" key="10">
    <source>
        <dbReference type="SAM" id="MobiDB-lite"/>
    </source>
</evidence>
<dbReference type="GO" id="GO:0006526">
    <property type="term" value="P:L-arginine biosynthetic process"/>
    <property type="evidence" value="ECO:0007669"/>
    <property type="project" value="UniProtKB-ARBA"/>
</dbReference>
<dbReference type="Gene3D" id="3.40.640.10">
    <property type="entry name" value="Type I PLP-dependent aspartate aminotransferase-like (Major domain)"/>
    <property type="match status" value="1"/>
</dbReference>
<accession>A0A9N9ILT7</accession>
<evidence type="ECO:0000256" key="9">
    <source>
        <dbReference type="ARBA" id="ARBA00022898"/>
    </source>
</evidence>
<comment type="cofactor">
    <cofactor evidence="1">
        <name>pyridoxal 5'-phosphate</name>
        <dbReference type="ChEBI" id="CHEBI:597326"/>
    </cofactor>
</comment>
<dbReference type="SUPFAM" id="SSF53383">
    <property type="entry name" value="PLP-dependent transferases"/>
    <property type="match status" value="1"/>
</dbReference>
<comment type="caution">
    <text evidence="11">The sequence shown here is derived from an EMBL/GenBank/DDBJ whole genome shotgun (WGS) entry which is preliminary data.</text>
</comment>
<dbReference type="InterPro" id="IPR004636">
    <property type="entry name" value="AcOrn/SuccOrn_fam"/>
</dbReference>
<evidence type="ECO:0000313" key="11">
    <source>
        <dbReference type="EMBL" id="CAG8741807.1"/>
    </source>
</evidence>
<proteinExistence type="inferred from homology"/>
<dbReference type="EC" id="2.6.1.11" evidence="5"/>
<feature type="non-terminal residue" evidence="11">
    <location>
        <position position="1"/>
    </location>
</feature>
<dbReference type="FunFam" id="3.40.640.10:FF:000004">
    <property type="entry name" value="Acetylornithine aminotransferase"/>
    <property type="match status" value="1"/>
</dbReference>
<dbReference type="AlphaFoldDB" id="A0A9N9ILT7"/>
<dbReference type="PANTHER" id="PTHR11986">
    <property type="entry name" value="AMINOTRANSFERASE CLASS III"/>
    <property type="match status" value="1"/>
</dbReference>
<gene>
    <name evidence="11" type="ORF">DERYTH_LOCUS16074</name>
</gene>
<dbReference type="Pfam" id="PF00202">
    <property type="entry name" value="Aminotran_3"/>
    <property type="match status" value="1"/>
</dbReference>
<feature type="region of interest" description="Disordered" evidence="10">
    <location>
        <begin position="30"/>
        <end position="140"/>
    </location>
</feature>
<feature type="region of interest" description="Disordered" evidence="10">
    <location>
        <begin position="221"/>
        <end position="275"/>
    </location>
</feature>
<comment type="similarity">
    <text evidence="4">Belongs to the class-III pyridoxal-phosphate-dependent aminotransferase family.</text>
</comment>
<dbReference type="CDD" id="cd00610">
    <property type="entry name" value="OAT_like"/>
    <property type="match status" value="1"/>
</dbReference>
<dbReference type="GO" id="GO:0005759">
    <property type="term" value="C:mitochondrial matrix"/>
    <property type="evidence" value="ECO:0007669"/>
    <property type="project" value="TreeGrafter"/>
</dbReference>
<dbReference type="GO" id="GO:0042802">
    <property type="term" value="F:identical protein binding"/>
    <property type="evidence" value="ECO:0007669"/>
    <property type="project" value="TreeGrafter"/>
</dbReference>
<feature type="compositionally biased region" description="Low complexity" evidence="10">
    <location>
        <begin position="235"/>
        <end position="244"/>
    </location>
</feature>
<organism evidence="11 12">
    <name type="scientific">Dentiscutata erythropus</name>
    <dbReference type="NCBI Taxonomy" id="1348616"/>
    <lineage>
        <taxon>Eukaryota</taxon>
        <taxon>Fungi</taxon>
        <taxon>Fungi incertae sedis</taxon>
        <taxon>Mucoromycota</taxon>
        <taxon>Glomeromycotina</taxon>
        <taxon>Glomeromycetes</taxon>
        <taxon>Diversisporales</taxon>
        <taxon>Gigasporaceae</taxon>
        <taxon>Dentiscutata</taxon>
    </lineage>
</organism>
<dbReference type="GO" id="GO:0030170">
    <property type="term" value="F:pyridoxal phosphate binding"/>
    <property type="evidence" value="ECO:0007669"/>
    <property type="project" value="InterPro"/>
</dbReference>
<evidence type="ECO:0000256" key="8">
    <source>
        <dbReference type="ARBA" id="ARBA00022679"/>
    </source>
</evidence>
<keyword evidence="8" id="KW-0808">Transferase</keyword>
<evidence type="ECO:0000256" key="4">
    <source>
        <dbReference type="ARBA" id="ARBA00008954"/>
    </source>
</evidence>
<dbReference type="InterPro" id="IPR005814">
    <property type="entry name" value="Aminotrans_3"/>
</dbReference>
<keyword evidence="9" id="KW-0663">Pyridoxal phosphate</keyword>
<dbReference type="PANTHER" id="PTHR11986:SF79">
    <property type="entry name" value="ACETYLORNITHINE AMINOTRANSFERASE, MITOCHONDRIAL"/>
    <property type="match status" value="1"/>
</dbReference>
<evidence type="ECO:0000256" key="2">
    <source>
        <dbReference type="ARBA" id="ARBA00004173"/>
    </source>
</evidence>
<dbReference type="HAMAP" id="MF_01107">
    <property type="entry name" value="ArgD_aminotrans_3"/>
    <property type="match status" value="1"/>
</dbReference>
<feature type="compositionally biased region" description="Acidic residues" evidence="10">
    <location>
        <begin position="107"/>
        <end position="119"/>
    </location>
</feature>
<dbReference type="GO" id="GO:0003992">
    <property type="term" value="F:N2-acetyl-L-ornithine:2-oxoglutarate 5-aminotransferase activity"/>
    <property type="evidence" value="ECO:0007669"/>
    <property type="project" value="UniProtKB-EC"/>
</dbReference>
<dbReference type="InterPro" id="IPR049704">
    <property type="entry name" value="Aminotrans_3_PPA_site"/>
</dbReference>
<evidence type="ECO:0000256" key="7">
    <source>
        <dbReference type="ARBA" id="ARBA00022605"/>
    </source>
</evidence>
<evidence type="ECO:0000256" key="3">
    <source>
        <dbReference type="ARBA" id="ARBA00005024"/>
    </source>
</evidence>
<name>A0A9N9ILT7_9GLOM</name>
<dbReference type="Proteomes" id="UP000789405">
    <property type="component" value="Unassembled WGS sequence"/>
</dbReference>
<keyword evidence="12" id="KW-1185">Reference proteome</keyword>
<keyword evidence="7" id="KW-0028">Amino-acid biosynthesis</keyword>
<dbReference type="InterPro" id="IPR015421">
    <property type="entry name" value="PyrdxlP-dep_Trfase_major"/>
</dbReference>
<protein>
    <recommendedName>
        <fullName evidence="5">acetylornithine transaminase</fullName>
        <ecNumber evidence="5">2.6.1.11</ecNumber>
    </recommendedName>
</protein>
<feature type="compositionally biased region" description="Acidic residues" evidence="10">
    <location>
        <begin position="126"/>
        <end position="137"/>
    </location>
</feature>
<dbReference type="NCBIfam" id="TIGR00707">
    <property type="entry name" value="argD"/>
    <property type="match status" value="1"/>
</dbReference>
<dbReference type="InterPro" id="IPR015424">
    <property type="entry name" value="PyrdxlP-dep_Trfase"/>
</dbReference>
<dbReference type="InterPro" id="IPR050103">
    <property type="entry name" value="Class-III_PLP-dep_AT"/>
</dbReference>
<evidence type="ECO:0000313" key="12">
    <source>
        <dbReference type="Proteomes" id="UP000789405"/>
    </source>
</evidence>
<reference evidence="11" key="1">
    <citation type="submission" date="2021-06" db="EMBL/GenBank/DDBJ databases">
        <authorList>
            <person name="Kallberg Y."/>
            <person name="Tangrot J."/>
            <person name="Rosling A."/>
        </authorList>
    </citation>
    <scope>NUCLEOTIDE SEQUENCE</scope>
    <source>
        <strain evidence="11">MA453B</strain>
    </source>
</reference>
<dbReference type="OrthoDB" id="5419315at2759"/>
<sequence>KIEDIEKEVEKLLHDDSLAEAVKVAWEDAVDSETATPAALLGTMPEDEEEIEETEVQVEDDDYDAEETEVPEEDLIQERKNENEESAQNDDITKEFQIGLDMMDQLTDGEDSEADESEESSSASSSEEEDSSFEDQEELTKIFEKQRTLKSELSELDANLQKKRKDLEVETNSIMQGRFLTEINTITAEIDQKKAGLEEAERRIYEIQEKMESKVKALEEKLANDQSQGEESDNETTSSTSGDNEIQEKDDEMVYETEGSPIEGRNEEDDDEGMEVTQKVIQKVTHADSETAPKTAQLLAKQDKYTLNTYARPPIIFSHGKGCRVYDLAEREYLDFTAGIAVNALGHSDPEVAHVISEQANKLVHLSNLYHNEYAGELAEYLVESTRAGGGFEASKVFFTNSGTEANEGALKFARKWGKFYGKKGINDGSINTEKFGVISFSNAFHGRSFGALSATPTKKYQSPFTPMLPGFVSAPFNDLNKINEFVNDNTCAVIVEPIQGEGGVWEASVPFLESLRKRCDDVGALLIFDEIQCGLGRTGKLWAHQHFPKSCHPDILTMAKPLANGFPIGSIMISKRVADIIVIGDHGTTFGGSPLACKVALNVTSRINKPELLENVNNVSAYLFSSFERISKKFPSLISTIRGKGLMIGIQFTRDPSPLIKLARERGLLIITAGNDTVRIVPPLILNKEEAKKGIEILAECIEIFNEQS</sequence>
<dbReference type="InterPro" id="IPR015422">
    <property type="entry name" value="PyrdxlP-dep_Trfase_small"/>
</dbReference>
<evidence type="ECO:0000256" key="1">
    <source>
        <dbReference type="ARBA" id="ARBA00001933"/>
    </source>
</evidence>
<comment type="subcellular location">
    <subcellularLocation>
        <location evidence="2">Mitochondrion</location>
    </subcellularLocation>
</comment>